<evidence type="ECO:0000313" key="2">
    <source>
        <dbReference type="Proteomes" id="UP000664771"/>
    </source>
</evidence>
<gene>
    <name evidence="1" type="ORF">J2D73_11570</name>
</gene>
<dbReference type="EMBL" id="JAFVMF010000011">
    <property type="protein sequence ID" value="MBO1360426.1"/>
    <property type="molecule type" value="Genomic_DNA"/>
</dbReference>
<dbReference type="Proteomes" id="UP000664771">
    <property type="component" value="Unassembled WGS sequence"/>
</dbReference>
<organism evidence="1 2">
    <name type="scientific">Acetobacter sacchari</name>
    <dbReference type="NCBI Taxonomy" id="2661687"/>
    <lineage>
        <taxon>Bacteria</taxon>
        <taxon>Pseudomonadati</taxon>
        <taxon>Pseudomonadota</taxon>
        <taxon>Alphaproteobacteria</taxon>
        <taxon>Acetobacterales</taxon>
        <taxon>Acetobacteraceae</taxon>
        <taxon>Acetobacter</taxon>
    </lineage>
</organism>
<protein>
    <submittedName>
        <fullName evidence="1">Uncharacterized protein</fullName>
    </submittedName>
</protein>
<sequence>MIAGLRDQKPCMREIAQRLLRHSNAISPELCRSLHRSDGGNLSRLVSRFGAVTKDIRHKAVAASAALVDQSEDEG</sequence>
<comment type="caution">
    <text evidence="1">The sequence shown here is derived from an EMBL/GenBank/DDBJ whole genome shotgun (WGS) entry which is preliminary data.</text>
</comment>
<proteinExistence type="predicted"/>
<keyword evidence="2" id="KW-1185">Reference proteome</keyword>
<accession>A0ABS3LWZ7</accession>
<reference evidence="1 2" key="1">
    <citation type="submission" date="2021-03" db="EMBL/GenBank/DDBJ databases">
        <title>The complete genome sequence of Acetobacter sacchari TBRC 11175.</title>
        <authorList>
            <person name="Charoenyingcharoen P."/>
            <person name="Yukphan P."/>
        </authorList>
    </citation>
    <scope>NUCLEOTIDE SEQUENCE [LARGE SCALE GENOMIC DNA]</scope>
    <source>
        <strain evidence="1 2">TBRC 11175</strain>
    </source>
</reference>
<evidence type="ECO:0000313" key="1">
    <source>
        <dbReference type="EMBL" id="MBO1360426.1"/>
    </source>
</evidence>
<name>A0ABS3LWZ7_9PROT</name>